<sequence>MNAPGGPDDRPQAPRLLAPQAFTLHIAALLGATALSWVAAAAWIGRPWRADYVGMPFWTAAWLWFAPLPYVAAWFVLTRQAVARAALAVGVLALISGVAMLFTVGAMIVLWPIGAVLGCGLVGALFGLVMAAVQDEVPTEAAQTWRWAHLRGWLVAVPAFWLAFALMPSTVAHMPGVQLGLPLAALLAGLAYHAASCWALLAVEQRAVPQRRRATSVVIGTVLLAGFSIAAAWR</sequence>
<feature type="transmembrane region" description="Helical" evidence="1">
    <location>
        <begin position="84"/>
        <end position="102"/>
    </location>
</feature>
<dbReference type="EMBL" id="AP025637">
    <property type="protein sequence ID" value="BDG70256.1"/>
    <property type="molecule type" value="Genomic_DNA"/>
</dbReference>
<gene>
    <name evidence="2" type="ORF">Rmf_01850</name>
</gene>
<reference evidence="2 3" key="1">
    <citation type="journal article" date="2016" name="Microbes Environ.">
        <title>Phylogenetically diverse aerobic anoxygenic phototrophic bacteria isolated from epilithic biofilms in Tama river, Japan.</title>
        <authorList>
            <person name="Hirose S."/>
            <person name="Matsuura K."/>
            <person name="Haruta S."/>
        </authorList>
    </citation>
    <scope>NUCLEOTIDE SEQUENCE [LARGE SCALE GENOMIC DNA]</scope>
    <source>
        <strain evidence="2 3">S08</strain>
    </source>
</reference>
<evidence type="ECO:0000313" key="2">
    <source>
        <dbReference type="EMBL" id="BDG70256.1"/>
    </source>
</evidence>
<organism evidence="2 3">
    <name type="scientific">Roseomonas fluvialis</name>
    <dbReference type="NCBI Taxonomy" id="1750527"/>
    <lineage>
        <taxon>Bacteria</taxon>
        <taxon>Pseudomonadati</taxon>
        <taxon>Pseudomonadota</taxon>
        <taxon>Alphaproteobacteria</taxon>
        <taxon>Acetobacterales</taxon>
        <taxon>Roseomonadaceae</taxon>
        <taxon>Roseomonas</taxon>
    </lineage>
</organism>
<feature type="transmembrane region" description="Helical" evidence="1">
    <location>
        <begin position="183"/>
        <end position="203"/>
    </location>
</feature>
<accession>A0ABN6NVG5</accession>
<keyword evidence="1" id="KW-0812">Transmembrane</keyword>
<name>A0ABN6NVG5_9PROT</name>
<evidence type="ECO:0000256" key="1">
    <source>
        <dbReference type="SAM" id="Phobius"/>
    </source>
</evidence>
<keyword evidence="3" id="KW-1185">Reference proteome</keyword>
<feature type="transmembrane region" description="Helical" evidence="1">
    <location>
        <begin position="57"/>
        <end position="77"/>
    </location>
</feature>
<feature type="transmembrane region" description="Helical" evidence="1">
    <location>
        <begin position="215"/>
        <end position="233"/>
    </location>
</feature>
<feature type="transmembrane region" description="Helical" evidence="1">
    <location>
        <begin position="108"/>
        <end position="133"/>
    </location>
</feature>
<dbReference type="Proteomes" id="UP000831327">
    <property type="component" value="Chromosome"/>
</dbReference>
<keyword evidence="1" id="KW-0472">Membrane</keyword>
<proteinExistence type="predicted"/>
<keyword evidence="1" id="KW-1133">Transmembrane helix</keyword>
<protein>
    <submittedName>
        <fullName evidence="2">Uncharacterized protein</fullName>
    </submittedName>
</protein>
<feature type="transmembrane region" description="Helical" evidence="1">
    <location>
        <begin position="153"/>
        <end position="171"/>
    </location>
</feature>
<feature type="transmembrane region" description="Helical" evidence="1">
    <location>
        <begin position="21"/>
        <end position="45"/>
    </location>
</feature>
<evidence type="ECO:0000313" key="3">
    <source>
        <dbReference type="Proteomes" id="UP000831327"/>
    </source>
</evidence>